<dbReference type="HOGENOM" id="CLU_013929_15_3_1"/>
<feature type="region of interest" description="Disordered" evidence="1">
    <location>
        <begin position="44"/>
        <end position="69"/>
    </location>
</feature>
<accession>C1G103</accession>
<dbReference type="OMA" id="LNSTINX"/>
<dbReference type="OrthoDB" id="4354814at2759"/>
<dbReference type="AlphaFoldDB" id="C1G103"/>
<evidence type="ECO:0000313" key="2">
    <source>
        <dbReference type="EMBL" id="EEH44254.2"/>
    </source>
</evidence>
<dbReference type="RefSeq" id="XP_010755880.1">
    <property type="nucleotide sequence ID" value="XM_010757578.1"/>
</dbReference>
<feature type="compositionally biased region" description="Polar residues" evidence="1">
    <location>
        <begin position="44"/>
        <end position="64"/>
    </location>
</feature>
<proteinExistence type="predicted"/>
<evidence type="ECO:0000256" key="1">
    <source>
        <dbReference type="SAM" id="MobiDB-lite"/>
    </source>
</evidence>
<dbReference type="VEuPathDB" id="FungiDB:PADG_00543"/>
<evidence type="ECO:0000313" key="3">
    <source>
        <dbReference type="Proteomes" id="UP000001628"/>
    </source>
</evidence>
<feature type="region of interest" description="Disordered" evidence="1">
    <location>
        <begin position="80"/>
        <end position="99"/>
    </location>
</feature>
<reference evidence="2 3" key="1">
    <citation type="journal article" date="2011" name="PLoS Genet.">
        <title>Comparative genomic analysis of human fungal pathogens causing paracoccidioidomycosis.</title>
        <authorList>
            <person name="Desjardins C.A."/>
            <person name="Champion M.D."/>
            <person name="Holder J.W."/>
            <person name="Muszewska A."/>
            <person name="Goldberg J."/>
            <person name="Bailao A.M."/>
            <person name="Brigido M.M."/>
            <person name="Ferreira M.E."/>
            <person name="Garcia A.M."/>
            <person name="Grynberg M."/>
            <person name="Gujja S."/>
            <person name="Heiman D.I."/>
            <person name="Henn M.R."/>
            <person name="Kodira C.D."/>
            <person name="Leon-Narvaez H."/>
            <person name="Longo L.V."/>
            <person name="Ma L.J."/>
            <person name="Malavazi I."/>
            <person name="Matsuo A.L."/>
            <person name="Morais F.V."/>
            <person name="Pereira M."/>
            <person name="Rodriguez-Brito S."/>
            <person name="Sakthikumar S."/>
            <person name="Salem-Izacc S.M."/>
            <person name="Sykes S.M."/>
            <person name="Teixeira M.M."/>
            <person name="Vallejo M.C."/>
            <person name="Walter M.E."/>
            <person name="Yandava C."/>
            <person name="Young S."/>
            <person name="Zeng Q."/>
            <person name="Zucker J."/>
            <person name="Felipe M.S."/>
            <person name="Goldman G.H."/>
            <person name="Haas B.J."/>
            <person name="McEwen J.G."/>
            <person name="Nino-Vega G."/>
            <person name="Puccia R."/>
            <person name="San-Blas G."/>
            <person name="Soares C.M."/>
            <person name="Birren B.W."/>
            <person name="Cuomo C.A."/>
        </authorList>
    </citation>
    <scope>NUCLEOTIDE SEQUENCE [LARGE SCALE GENOMIC DNA]</scope>
    <source>
        <strain evidence="2 3">Pb18</strain>
    </source>
</reference>
<keyword evidence="3" id="KW-1185">Reference proteome</keyword>
<dbReference type="EMBL" id="KN275957">
    <property type="protein sequence ID" value="EEH44254.2"/>
    <property type="molecule type" value="Genomic_DNA"/>
</dbReference>
<sequence>MWIRDEFLGLCAVARKEAMKDMAIRTGFKATGLMPYNPEGVLTRLQSQLHTHSPPGTSHGSQSPWIPKPPCNVAQLEGQSDKIKQRIKRRTQSPSSPTNQALNQLVRWCQLAMHSAAILTQENKVLWAANEKQKCK</sequence>
<gene>
    <name evidence="2" type="ORF">PADG_00543</name>
</gene>
<dbReference type="eggNOG" id="ENOG502RMM1">
    <property type="taxonomic scope" value="Eukaryota"/>
</dbReference>
<organism evidence="2 3">
    <name type="scientific">Paracoccidioides brasiliensis (strain Pb18)</name>
    <dbReference type="NCBI Taxonomy" id="502780"/>
    <lineage>
        <taxon>Eukaryota</taxon>
        <taxon>Fungi</taxon>
        <taxon>Dikarya</taxon>
        <taxon>Ascomycota</taxon>
        <taxon>Pezizomycotina</taxon>
        <taxon>Eurotiomycetes</taxon>
        <taxon>Eurotiomycetidae</taxon>
        <taxon>Onygenales</taxon>
        <taxon>Ajellomycetaceae</taxon>
        <taxon>Paracoccidioides</taxon>
    </lineage>
</organism>
<dbReference type="Proteomes" id="UP000001628">
    <property type="component" value="Unassembled WGS sequence"/>
</dbReference>
<protein>
    <submittedName>
        <fullName evidence="2">Uncharacterized protein</fullName>
    </submittedName>
</protein>
<name>C1G103_PARBD</name>
<dbReference type="GeneID" id="22580369"/>
<dbReference type="InParanoid" id="C1G103"/>
<dbReference type="KEGG" id="pbn:PADG_00543"/>